<keyword evidence="10" id="KW-1185">Reference proteome</keyword>
<keyword evidence="3 4" id="KW-0597">Phosphoprotein</keyword>
<dbReference type="CDD" id="cd00156">
    <property type="entry name" value="REC"/>
    <property type="match status" value="1"/>
</dbReference>
<dbReference type="Gene3D" id="3.30.450.20">
    <property type="entry name" value="PAS domain"/>
    <property type="match status" value="2"/>
</dbReference>
<dbReference type="Pfam" id="PF00072">
    <property type="entry name" value="Response_reg"/>
    <property type="match status" value="1"/>
</dbReference>
<dbReference type="Gene3D" id="1.10.287.130">
    <property type="match status" value="1"/>
</dbReference>
<evidence type="ECO:0000313" key="9">
    <source>
        <dbReference type="EMBL" id="SPH24171.1"/>
    </source>
</evidence>
<dbReference type="AlphaFoldDB" id="A0A2R8BLF6"/>
<proteinExistence type="predicted"/>
<dbReference type="InterPro" id="IPR001789">
    <property type="entry name" value="Sig_transdc_resp-reg_receiver"/>
</dbReference>
<dbReference type="EC" id="2.7.13.3" evidence="2"/>
<dbReference type="PROSITE" id="PS50110">
    <property type="entry name" value="RESPONSE_REGULATORY"/>
    <property type="match status" value="1"/>
</dbReference>
<dbReference type="InterPro" id="IPR005467">
    <property type="entry name" value="His_kinase_dom"/>
</dbReference>
<dbReference type="Gene3D" id="3.40.50.2300">
    <property type="match status" value="1"/>
</dbReference>
<dbReference type="PRINTS" id="PR00344">
    <property type="entry name" value="BCTRLSENSOR"/>
</dbReference>
<accession>A0A2R8BLF6</accession>
<feature type="domain" description="Response regulatory" evidence="7">
    <location>
        <begin position="527"/>
        <end position="640"/>
    </location>
</feature>
<dbReference type="SMART" id="SM00448">
    <property type="entry name" value="REC"/>
    <property type="match status" value="1"/>
</dbReference>
<dbReference type="Pfam" id="PF12860">
    <property type="entry name" value="PAS_7"/>
    <property type="match status" value="1"/>
</dbReference>
<evidence type="ECO:0000256" key="5">
    <source>
        <dbReference type="SAM" id="Coils"/>
    </source>
</evidence>
<dbReference type="Gene3D" id="3.30.565.10">
    <property type="entry name" value="Histidine kinase-like ATPase, C-terminal domain"/>
    <property type="match status" value="1"/>
</dbReference>
<dbReference type="PROSITE" id="PS50113">
    <property type="entry name" value="PAC"/>
    <property type="match status" value="1"/>
</dbReference>
<dbReference type="SUPFAM" id="SSF52172">
    <property type="entry name" value="CheY-like"/>
    <property type="match status" value="1"/>
</dbReference>
<keyword evidence="9" id="KW-0418">Kinase</keyword>
<keyword evidence="5" id="KW-0175">Coiled coil</keyword>
<comment type="catalytic activity">
    <reaction evidence="1">
        <text>ATP + protein L-histidine = ADP + protein N-phospho-L-histidine.</text>
        <dbReference type="EC" id="2.7.13.3"/>
    </reaction>
</comment>
<evidence type="ECO:0000259" key="7">
    <source>
        <dbReference type="PROSITE" id="PS50110"/>
    </source>
</evidence>
<dbReference type="InterPro" id="IPR000700">
    <property type="entry name" value="PAS-assoc_C"/>
</dbReference>
<organism evidence="9 10">
    <name type="scientific">Albidovulum aquaemixtae</name>
    <dbReference type="NCBI Taxonomy" id="1542388"/>
    <lineage>
        <taxon>Bacteria</taxon>
        <taxon>Pseudomonadati</taxon>
        <taxon>Pseudomonadota</taxon>
        <taxon>Alphaproteobacteria</taxon>
        <taxon>Rhodobacterales</taxon>
        <taxon>Paracoccaceae</taxon>
        <taxon>Albidovulum</taxon>
    </lineage>
</organism>
<protein>
    <recommendedName>
        <fullName evidence="2">histidine kinase</fullName>
        <ecNumber evidence="2">2.7.13.3</ecNumber>
    </recommendedName>
</protein>
<gene>
    <name evidence="9" type="primary">cckA_2</name>
    <name evidence="9" type="ORF">DEA8626_03220</name>
</gene>
<dbReference type="RefSeq" id="WP_108854222.1">
    <property type="nucleotide sequence ID" value="NZ_OMOQ01000003.1"/>
</dbReference>
<evidence type="ECO:0000256" key="4">
    <source>
        <dbReference type="PROSITE-ProRule" id="PRU00169"/>
    </source>
</evidence>
<feature type="domain" description="PAC" evidence="8">
    <location>
        <begin position="244"/>
        <end position="295"/>
    </location>
</feature>
<feature type="coiled-coil region" evidence="5">
    <location>
        <begin position="136"/>
        <end position="184"/>
    </location>
</feature>
<dbReference type="SUPFAM" id="SSF55874">
    <property type="entry name" value="ATPase domain of HSP90 chaperone/DNA topoisomerase II/histidine kinase"/>
    <property type="match status" value="1"/>
</dbReference>
<evidence type="ECO:0000256" key="2">
    <source>
        <dbReference type="ARBA" id="ARBA00012438"/>
    </source>
</evidence>
<dbReference type="InterPro" id="IPR013656">
    <property type="entry name" value="PAS_4"/>
</dbReference>
<evidence type="ECO:0000259" key="8">
    <source>
        <dbReference type="PROSITE" id="PS50113"/>
    </source>
</evidence>
<sequence>MERNNTRAKMTQAGLNLIQQALSIYDRDLKLAVCNRRFQEMFDLPEWLVTPGASFEDTIRFLVERGEYGSAPDPDEAVRVRVEQARTFQPHYMERTRPNGRTISVEGSPLQQGGWVAVYTDITAIKAQEALLRGRSEELSEELLTHAERLAQANRELAATNAALEEAKRELTEMEARTRLVTEMMPAHIAHVGMDLVYTYSNRRLSAVMPGSLSDIVGRKVPEALGSETFAKIEPGLARALEGRANVFEITHDASGRRIRIALTPGRDSADEVQGVYILSMDVTEEAQARAALTQTAKRELAAQLTSGLAHDFANLLTIILGLQGRLKRMADLPPDAAELARTTLAAARRGGHLLDRIAAISGSREMRPTPTDLPALLEELRIMAVPSLPEGIGLDILTAGFDAPVLVDAGSLHDALLNLVLNARDSIGGRAGRITITVRPVRDTWLELSVADTGGGFSPEALDHGLDPFFTTKGGEGSGLGLTMVYDHVKMMGGTVKLSNRPEGGASVTLRLPLRTVGEAPAQPLLVLLVEDSDEIRADVREMLRTLGHSVIEAASIEEARELADLPGLGLILSDIGLPGAQNGVEFLLKLAAARHPARLCLMTSLPPGDALRAMAGSTPILTKPFTTDELGAFLALREAA</sequence>
<keyword evidence="9" id="KW-0808">Transferase</keyword>
<dbReference type="Pfam" id="PF08448">
    <property type="entry name" value="PAS_4"/>
    <property type="match status" value="1"/>
</dbReference>
<dbReference type="CDD" id="cd00082">
    <property type="entry name" value="HisKA"/>
    <property type="match status" value="1"/>
</dbReference>
<dbReference type="PANTHER" id="PTHR43065">
    <property type="entry name" value="SENSOR HISTIDINE KINASE"/>
    <property type="match status" value="1"/>
</dbReference>
<dbReference type="SMART" id="SM00387">
    <property type="entry name" value="HATPase_c"/>
    <property type="match status" value="1"/>
</dbReference>
<reference evidence="9 10" key="1">
    <citation type="submission" date="2018-03" db="EMBL/GenBank/DDBJ databases">
        <authorList>
            <person name="Keele B.F."/>
        </authorList>
    </citation>
    <scope>NUCLEOTIDE SEQUENCE [LARGE SCALE GENOMIC DNA]</scope>
    <source>
        <strain evidence="9 10">CECT 8626</strain>
    </source>
</reference>
<dbReference type="InterPro" id="IPR004358">
    <property type="entry name" value="Sig_transdc_His_kin-like_C"/>
</dbReference>
<evidence type="ECO:0000256" key="1">
    <source>
        <dbReference type="ARBA" id="ARBA00000085"/>
    </source>
</evidence>
<feature type="domain" description="Histidine kinase" evidence="6">
    <location>
        <begin position="308"/>
        <end position="517"/>
    </location>
</feature>
<evidence type="ECO:0000313" key="10">
    <source>
        <dbReference type="Proteomes" id="UP000244924"/>
    </source>
</evidence>
<name>A0A2R8BLF6_9RHOB</name>
<dbReference type="Proteomes" id="UP000244924">
    <property type="component" value="Unassembled WGS sequence"/>
</dbReference>
<dbReference type="InterPro" id="IPR003594">
    <property type="entry name" value="HATPase_dom"/>
</dbReference>
<dbReference type="InterPro" id="IPR036890">
    <property type="entry name" value="HATPase_C_sf"/>
</dbReference>
<dbReference type="GO" id="GO:0000155">
    <property type="term" value="F:phosphorelay sensor kinase activity"/>
    <property type="evidence" value="ECO:0007669"/>
    <property type="project" value="InterPro"/>
</dbReference>
<feature type="modified residue" description="4-aspartylphosphate" evidence="4">
    <location>
        <position position="576"/>
    </location>
</feature>
<dbReference type="SUPFAM" id="SSF55785">
    <property type="entry name" value="PYP-like sensor domain (PAS domain)"/>
    <property type="match status" value="1"/>
</dbReference>
<dbReference type="InterPro" id="IPR011006">
    <property type="entry name" value="CheY-like_superfamily"/>
</dbReference>
<dbReference type="InterPro" id="IPR003661">
    <property type="entry name" value="HisK_dim/P_dom"/>
</dbReference>
<dbReference type="OrthoDB" id="9796100at2"/>
<dbReference type="PROSITE" id="PS50109">
    <property type="entry name" value="HIS_KIN"/>
    <property type="match status" value="1"/>
</dbReference>
<dbReference type="InterPro" id="IPR035965">
    <property type="entry name" value="PAS-like_dom_sf"/>
</dbReference>
<dbReference type="PANTHER" id="PTHR43065:SF42">
    <property type="entry name" value="TWO-COMPONENT SENSOR PPRA"/>
    <property type="match status" value="1"/>
</dbReference>
<evidence type="ECO:0000259" key="6">
    <source>
        <dbReference type="PROSITE" id="PS50109"/>
    </source>
</evidence>
<evidence type="ECO:0000256" key="3">
    <source>
        <dbReference type="ARBA" id="ARBA00022553"/>
    </source>
</evidence>
<dbReference type="EMBL" id="OMOQ01000003">
    <property type="protein sequence ID" value="SPH24171.1"/>
    <property type="molecule type" value="Genomic_DNA"/>
</dbReference>
<dbReference type="Pfam" id="PF02518">
    <property type="entry name" value="HATPase_c"/>
    <property type="match status" value="1"/>
</dbReference>